<dbReference type="OrthoDB" id="2064409at2"/>
<dbReference type="Pfam" id="PF02361">
    <property type="entry name" value="CbiQ"/>
    <property type="match status" value="1"/>
</dbReference>
<dbReference type="GO" id="GO:0005886">
    <property type="term" value="C:plasma membrane"/>
    <property type="evidence" value="ECO:0007669"/>
    <property type="project" value="UniProtKB-ARBA"/>
</dbReference>
<dbReference type="RefSeq" id="WP_046443659.1">
    <property type="nucleotide sequence ID" value="NZ_LAYJ01000102.1"/>
</dbReference>
<proteinExistence type="predicted"/>
<sequence length="232" mass="26273">MKSNARYEFAVPAKLCAFFCTLITVFLITDKDNLWMLTVTGLLYVLVQRQWKQGIGFGIFYLALSLLLLLIRQGMRMPVLSEFHIFMFWWLTPVFIVAWSLMTTPPGKLSAFFSKLHAPRSLTLGMLVVFRFFPTMRAQWRGLRESMHNRGLTTGKQMVAHPAATFEYTLIPVLMSCLQISDQLAVSAVSRGLDTPGRRESYYESKMKAADYACMALFIAAMAALLIGGRMA</sequence>
<organism evidence="6 7">
    <name type="scientific">Christensenella hongkongensis</name>
    <dbReference type="NCBI Taxonomy" id="270498"/>
    <lineage>
        <taxon>Bacteria</taxon>
        <taxon>Bacillati</taxon>
        <taxon>Bacillota</taxon>
        <taxon>Clostridia</taxon>
        <taxon>Christensenellales</taxon>
        <taxon>Christensenellaceae</taxon>
        <taxon>Christensenella</taxon>
    </lineage>
</organism>
<evidence type="ECO:0000313" key="7">
    <source>
        <dbReference type="Proteomes" id="UP000034076"/>
    </source>
</evidence>
<evidence type="ECO:0000256" key="3">
    <source>
        <dbReference type="ARBA" id="ARBA00022989"/>
    </source>
</evidence>
<feature type="transmembrane region" description="Helical" evidence="5">
    <location>
        <begin position="122"/>
        <end position="140"/>
    </location>
</feature>
<keyword evidence="2 5" id="KW-0812">Transmembrane</keyword>
<feature type="transmembrane region" description="Helical" evidence="5">
    <location>
        <begin position="54"/>
        <end position="71"/>
    </location>
</feature>
<dbReference type="STRING" id="270498.CHK_1792"/>
<gene>
    <name evidence="6" type="ORF">CHK_1792</name>
</gene>
<evidence type="ECO:0000256" key="5">
    <source>
        <dbReference type="SAM" id="Phobius"/>
    </source>
</evidence>
<evidence type="ECO:0000256" key="4">
    <source>
        <dbReference type="ARBA" id="ARBA00023136"/>
    </source>
</evidence>
<dbReference type="Proteomes" id="UP000034076">
    <property type="component" value="Unassembled WGS sequence"/>
</dbReference>
<accession>A0A0M2NJR4</accession>
<feature type="transmembrane region" description="Helical" evidence="5">
    <location>
        <begin position="83"/>
        <end position="102"/>
    </location>
</feature>
<evidence type="ECO:0000256" key="1">
    <source>
        <dbReference type="ARBA" id="ARBA00004141"/>
    </source>
</evidence>
<keyword evidence="4 5" id="KW-0472">Membrane</keyword>
<feature type="transmembrane region" description="Helical" evidence="5">
    <location>
        <begin position="7"/>
        <end position="28"/>
    </location>
</feature>
<keyword evidence="7" id="KW-1185">Reference proteome</keyword>
<feature type="transmembrane region" description="Helical" evidence="5">
    <location>
        <begin position="209"/>
        <end position="229"/>
    </location>
</feature>
<comment type="caution">
    <text evidence="6">The sequence shown here is derived from an EMBL/GenBank/DDBJ whole genome shotgun (WGS) entry which is preliminary data.</text>
</comment>
<dbReference type="InterPro" id="IPR003339">
    <property type="entry name" value="ABC/ECF_trnsptr_transmembrane"/>
</dbReference>
<dbReference type="AlphaFoldDB" id="A0A0M2NJR4"/>
<protein>
    <submittedName>
        <fullName evidence="6">Transmembrane component</fullName>
    </submittedName>
</protein>
<dbReference type="EMBL" id="LAYJ01000102">
    <property type="protein sequence ID" value="KKI50677.1"/>
    <property type="molecule type" value="Genomic_DNA"/>
</dbReference>
<reference evidence="6 7" key="1">
    <citation type="submission" date="2015-04" db="EMBL/GenBank/DDBJ databases">
        <title>Draft genome sequence of bacteremic isolate Catabacter hongkongensis type strain HKU16T.</title>
        <authorList>
            <person name="Lau S.K."/>
            <person name="Teng J.L."/>
            <person name="Huang Y."/>
            <person name="Curreem S.O."/>
            <person name="Tsui S.K."/>
            <person name="Woo P.C."/>
        </authorList>
    </citation>
    <scope>NUCLEOTIDE SEQUENCE [LARGE SCALE GENOMIC DNA]</scope>
    <source>
        <strain evidence="6 7">HKU16</strain>
    </source>
</reference>
<dbReference type="CDD" id="cd16914">
    <property type="entry name" value="EcfT"/>
    <property type="match status" value="1"/>
</dbReference>
<name>A0A0M2NJR4_9FIRM</name>
<evidence type="ECO:0000313" key="6">
    <source>
        <dbReference type="EMBL" id="KKI50677.1"/>
    </source>
</evidence>
<evidence type="ECO:0000256" key="2">
    <source>
        <dbReference type="ARBA" id="ARBA00022692"/>
    </source>
</evidence>
<comment type="subcellular location">
    <subcellularLocation>
        <location evidence="1">Membrane</location>
        <topology evidence="1">Multi-pass membrane protein</topology>
    </subcellularLocation>
</comment>
<keyword evidence="3 5" id="KW-1133">Transmembrane helix</keyword>